<protein>
    <submittedName>
        <fullName evidence="2">ABC transporter permease</fullName>
    </submittedName>
</protein>
<gene>
    <name evidence="2" type="ORF">OE104_00910</name>
</gene>
<feature type="transmembrane region" description="Helical" evidence="1">
    <location>
        <begin position="325"/>
        <end position="347"/>
    </location>
</feature>
<feature type="transmembrane region" description="Helical" evidence="1">
    <location>
        <begin position="16"/>
        <end position="34"/>
    </location>
</feature>
<accession>A0A9E8LUM8</accession>
<feature type="transmembrane region" description="Helical" evidence="1">
    <location>
        <begin position="407"/>
        <end position="425"/>
    </location>
</feature>
<dbReference type="AlphaFoldDB" id="A0A9E8LUM8"/>
<dbReference type="Proteomes" id="UP001164718">
    <property type="component" value="Chromosome"/>
</dbReference>
<sequence length="432" mass="50718">MNTFRFECKKLRKKKTTWLAFFITLIGIIGFYLFHLSVAEKVHQKNIARLDYLFQMYASGAEEYALEMKKAEEAGDTEIAEEMHNLMEIYQKASEYVKQEKEYFANEDWTHLIDRHIRSLEPFVEDYDTLGYHIEETQISLFTLRATLEEKQRLQKYDIVPFIQSTTYPNDTFLPTIYDDFSGNALEEWEKMTERYGRFGFYFLYQLIQLFFLPIIVLIGVFLFGNGISSEAGKKKKGLHFYATLPFSKGRLFFAKYASGLLYTLGFTFMMLLTPIVTSLFFKGVGSLKYPVLVYDGSEPNPYGSQYNALDPKNDTFHFIELQDYFLKILFFSIILVIFLYSCYFLLSLFIKNPGINIILLGSMTFVGMKFFPKAYNPFTYMDVHKNITREIATIQFNPAIEYQTGMILMFVISLIITFISYRLFTHRMRLS</sequence>
<evidence type="ECO:0000313" key="3">
    <source>
        <dbReference type="Proteomes" id="UP001164718"/>
    </source>
</evidence>
<reference evidence="2" key="1">
    <citation type="submission" date="2022-09" db="EMBL/GenBank/DDBJ databases">
        <title>Complete Genomes of Fervidibacillus albus and Fervidibacillus halotolerans isolated from tidal flat sediments.</title>
        <authorList>
            <person name="Kwon K.K."/>
            <person name="Yang S.-H."/>
            <person name="Park M.J."/>
            <person name="Oh H.-M."/>
        </authorList>
    </citation>
    <scope>NUCLEOTIDE SEQUENCE</scope>
    <source>
        <strain evidence="2">MEBiC13591</strain>
    </source>
</reference>
<dbReference type="RefSeq" id="WP_275417751.1">
    <property type="nucleotide sequence ID" value="NZ_CP106878.1"/>
</dbReference>
<dbReference type="EMBL" id="CP106878">
    <property type="protein sequence ID" value="WAA09968.1"/>
    <property type="molecule type" value="Genomic_DNA"/>
</dbReference>
<keyword evidence="1" id="KW-0472">Membrane</keyword>
<keyword evidence="1" id="KW-1133">Transmembrane helix</keyword>
<proteinExistence type="predicted"/>
<feature type="transmembrane region" description="Helical" evidence="1">
    <location>
        <begin position="261"/>
        <end position="282"/>
    </location>
</feature>
<dbReference type="KEGG" id="faf:OE104_00910"/>
<feature type="transmembrane region" description="Helical" evidence="1">
    <location>
        <begin position="354"/>
        <end position="372"/>
    </location>
</feature>
<organism evidence="2 3">
    <name type="scientific">Fervidibacillus albus</name>
    <dbReference type="NCBI Taxonomy" id="2980026"/>
    <lineage>
        <taxon>Bacteria</taxon>
        <taxon>Bacillati</taxon>
        <taxon>Bacillota</taxon>
        <taxon>Bacilli</taxon>
        <taxon>Bacillales</taxon>
        <taxon>Bacillaceae</taxon>
        <taxon>Fervidibacillus</taxon>
    </lineage>
</organism>
<keyword evidence="1" id="KW-0812">Transmembrane</keyword>
<evidence type="ECO:0000313" key="2">
    <source>
        <dbReference type="EMBL" id="WAA09968.1"/>
    </source>
</evidence>
<feature type="transmembrane region" description="Helical" evidence="1">
    <location>
        <begin position="202"/>
        <end position="225"/>
    </location>
</feature>
<evidence type="ECO:0000256" key="1">
    <source>
        <dbReference type="SAM" id="Phobius"/>
    </source>
</evidence>
<name>A0A9E8LUM8_9BACI</name>
<keyword evidence="3" id="KW-1185">Reference proteome</keyword>